<feature type="compositionally biased region" description="Low complexity" evidence="1">
    <location>
        <begin position="189"/>
        <end position="201"/>
    </location>
</feature>
<accession>A0A5S6Q904</accession>
<feature type="compositionally biased region" description="Polar residues" evidence="1">
    <location>
        <begin position="50"/>
        <end position="60"/>
    </location>
</feature>
<dbReference type="AlphaFoldDB" id="A0A5S6Q904"/>
<feature type="compositionally biased region" description="Low complexity" evidence="1">
    <location>
        <begin position="128"/>
        <end position="138"/>
    </location>
</feature>
<dbReference type="Proteomes" id="UP000046395">
    <property type="component" value="Unassembled WGS sequence"/>
</dbReference>
<evidence type="ECO:0000313" key="2">
    <source>
        <dbReference type="Proteomes" id="UP000046395"/>
    </source>
</evidence>
<feature type="region of interest" description="Disordered" evidence="1">
    <location>
        <begin position="189"/>
        <end position="231"/>
    </location>
</feature>
<keyword evidence="2" id="KW-1185">Reference proteome</keyword>
<name>A0A5S6Q904_TRIMR</name>
<evidence type="ECO:0000313" key="3">
    <source>
        <dbReference type="WBParaSite" id="TMUE_1000003565.1"/>
    </source>
</evidence>
<feature type="compositionally biased region" description="Polar residues" evidence="1">
    <location>
        <begin position="202"/>
        <end position="221"/>
    </location>
</feature>
<dbReference type="WBParaSite" id="TMUE_1000003565.1">
    <property type="protein sequence ID" value="TMUE_1000003565.1"/>
    <property type="gene ID" value="WBGene00289374"/>
</dbReference>
<evidence type="ECO:0000256" key="1">
    <source>
        <dbReference type="SAM" id="MobiDB-lite"/>
    </source>
</evidence>
<protein>
    <submittedName>
        <fullName evidence="3">Uncharacterized protein</fullName>
    </submittedName>
</protein>
<organism evidence="2 3">
    <name type="scientific">Trichuris muris</name>
    <name type="common">Mouse whipworm</name>
    <dbReference type="NCBI Taxonomy" id="70415"/>
    <lineage>
        <taxon>Eukaryota</taxon>
        <taxon>Metazoa</taxon>
        <taxon>Ecdysozoa</taxon>
        <taxon>Nematoda</taxon>
        <taxon>Enoplea</taxon>
        <taxon>Dorylaimia</taxon>
        <taxon>Trichinellida</taxon>
        <taxon>Trichuridae</taxon>
        <taxon>Trichuris</taxon>
    </lineage>
</organism>
<reference evidence="3" key="1">
    <citation type="submission" date="2019-12" db="UniProtKB">
        <authorList>
            <consortium name="WormBaseParasite"/>
        </authorList>
    </citation>
    <scope>IDENTIFICATION</scope>
</reference>
<sequence>MGSWRTSFASAVPIETSPSRSPLRSPVFRRLSSGKWENRQEWPGDKSPIVKSSGSATGSPSRLVEAEITWSPESKNMKKATESSINTSPAVYRSSGGKFACTRRLYPFSRTEVQVNSAFGTRTKKSQEASSSSEPYEWSEPDVIPSSQEAQLTATDSEVYPIRSTHTSPEITATCRRVSSGDELIRNSLTSSTQASSSVQLETYQNESTSDARSLQDTVQLSEDESSNDLLPYELPTLPESSVGQAALELGSPTYQTSGQPRRRKTVKGGLAEQLEHWANQQSSNLNIWLYKLRCMRRDKAPANPVAEYKLRFAVREFKCIRCFCDVRKDDQASCAVVIFDENVFAQYDLKPGDSFALVPPCNRETSCPGCRWPVVLGPLFVQPIDAV</sequence>
<proteinExistence type="predicted"/>
<feature type="region of interest" description="Disordered" evidence="1">
    <location>
        <begin position="119"/>
        <end position="144"/>
    </location>
</feature>
<feature type="region of interest" description="Disordered" evidence="1">
    <location>
        <begin position="1"/>
        <end position="95"/>
    </location>
</feature>
<dbReference type="STRING" id="70415.A0A5S6Q904"/>